<sequence>MSRPYRIDGTTEFRPEVVGGKAAGLSRMCALRLPVPPAFVVPVPLCVGYHRAGRNLPPGFTERLNQNTAWLMKAAEARFGFAREPLLVSVRSGAPHSMPGMLDTVLNVDARPTAEGPRKLLDAIRTVLDSWCTSRAIAYRRAHDLRDAGTAVTVQAMVAGDRDDRSGSGVLYSRDPLTSAKVPYGEWLAGRPGEDLASGRHTPRSLDELAAALPEAHATLVNAARILESKLGGPQEVEFTIESGRPWLLQTRALHSGSAATADPAHAATSGVPAAQGIPACPGEATGLVVADAADAVRLAAAGHDVVLARPTTDPGDVRGILAARALVTEVGGATSHAATISRELGRPCVVGCGSGSLAALHGHVVTVDGRSGSVFRAPAFPRRSANAPGRDSETDRG</sequence>
<protein>
    <submittedName>
        <fullName evidence="3">Pyruvate, phosphate dikinase</fullName>
    </submittedName>
</protein>
<dbReference type="Gene3D" id="3.30.1490.20">
    <property type="entry name" value="ATP-grasp fold, A domain"/>
    <property type="match status" value="1"/>
</dbReference>
<dbReference type="GO" id="GO:0005524">
    <property type="term" value="F:ATP binding"/>
    <property type="evidence" value="ECO:0007669"/>
    <property type="project" value="InterPro"/>
</dbReference>
<dbReference type="SUPFAM" id="SSF56059">
    <property type="entry name" value="Glutathione synthetase ATP-binding domain-like"/>
    <property type="match status" value="1"/>
</dbReference>
<keyword evidence="3" id="KW-0808">Transferase</keyword>
<dbReference type="InterPro" id="IPR008279">
    <property type="entry name" value="PEP-util_enz_mobile_dom"/>
</dbReference>
<dbReference type="Pfam" id="PF01326">
    <property type="entry name" value="PPDK_N"/>
    <property type="match status" value="1"/>
</dbReference>
<feature type="domain" description="Pyruvate phosphate dikinase AMP/ATP-binding" evidence="2">
    <location>
        <begin position="72"/>
        <end position="179"/>
    </location>
</feature>
<accession>A0A4R5BFR6</accession>
<dbReference type="InterPro" id="IPR013815">
    <property type="entry name" value="ATP_grasp_subdomain_1"/>
</dbReference>
<dbReference type="GO" id="GO:0050242">
    <property type="term" value="F:pyruvate, phosphate dikinase activity"/>
    <property type="evidence" value="ECO:0007669"/>
    <property type="project" value="InterPro"/>
</dbReference>
<dbReference type="EMBL" id="SMKU01000101">
    <property type="protein sequence ID" value="TDD84485.1"/>
    <property type="molecule type" value="Genomic_DNA"/>
</dbReference>
<dbReference type="PANTHER" id="PTHR22931:SF9">
    <property type="entry name" value="PYRUVATE, PHOSPHATE DIKINASE 1, CHLOROPLASTIC"/>
    <property type="match status" value="1"/>
</dbReference>
<feature type="domain" description="PEP-utilising enzyme mobile" evidence="1">
    <location>
        <begin position="305"/>
        <end position="373"/>
    </location>
</feature>
<organism evidence="3 4">
    <name type="scientific">Actinomadura rubrisoli</name>
    <dbReference type="NCBI Taxonomy" id="2530368"/>
    <lineage>
        <taxon>Bacteria</taxon>
        <taxon>Bacillati</taxon>
        <taxon>Actinomycetota</taxon>
        <taxon>Actinomycetes</taxon>
        <taxon>Streptosporangiales</taxon>
        <taxon>Thermomonosporaceae</taxon>
        <taxon>Actinomadura</taxon>
    </lineage>
</organism>
<name>A0A4R5BFR6_9ACTN</name>
<dbReference type="SUPFAM" id="SSF52009">
    <property type="entry name" value="Phosphohistidine domain"/>
    <property type="match status" value="1"/>
</dbReference>
<dbReference type="PANTHER" id="PTHR22931">
    <property type="entry name" value="PHOSPHOENOLPYRUVATE DIKINASE-RELATED"/>
    <property type="match status" value="1"/>
</dbReference>
<dbReference type="InterPro" id="IPR010121">
    <property type="entry name" value="Pyruvate_phosphate_dikinase"/>
</dbReference>
<evidence type="ECO:0000313" key="3">
    <source>
        <dbReference type="EMBL" id="TDD84485.1"/>
    </source>
</evidence>
<dbReference type="Proteomes" id="UP000294513">
    <property type="component" value="Unassembled WGS sequence"/>
</dbReference>
<evidence type="ECO:0000259" key="1">
    <source>
        <dbReference type="Pfam" id="PF00391"/>
    </source>
</evidence>
<dbReference type="InterPro" id="IPR036637">
    <property type="entry name" value="Phosphohistidine_dom_sf"/>
</dbReference>
<comment type="caution">
    <text evidence="3">The sequence shown here is derived from an EMBL/GenBank/DDBJ whole genome shotgun (WGS) entry which is preliminary data.</text>
</comment>
<keyword evidence="3" id="KW-0670">Pyruvate</keyword>
<gene>
    <name evidence="3" type="ORF">E1298_19905</name>
</gene>
<dbReference type="AlphaFoldDB" id="A0A4R5BFR6"/>
<dbReference type="GO" id="GO:0016301">
    <property type="term" value="F:kinase activity"/>
    <property type="evidence" value="ECO:0007669"/>
    <property type="project" value="UniProtKB-KW"/>
</dbReference>
<evidence type="ECO:0000313" key="4">
    <source>
        <dbReference type="Proteomes" id="UP000294513"/>
    </source>
</evidence>
<keyword evidence="3" id="KW-0418">Kinase</keyword>
<evidence type="ECO:0000259" key="2">
    <source>
        <dbReference type="Pfam" id="PF01326"/>
    </source>
</evidence>
<dbReference type="Pfam" id="PF00391">
    <property type="entry name" value="PEP-utilizers"/>
    <property type="match status" value="1"/>
</dbReference>
<keyword evidence="4" id="KW-1185">Reference proteome</keyword>
<dbReference type="InterPro" id="IPR002192">
    <property type="entry name" value="PPDK_AMP/ATP-bd"/>
</dbReference>
<dbReference type="Gene3D" id="3.50.30.10">
    <property type="entry name" value="Phosphohistidine domain"/>
    <property type="match status" value="1"/>
</dbReference>
<proteinExistence type="predicted"/>
<dbReference type="Gene3D" id="3.30.470.20">
    <property type="entry name" value="ATP-grasp fold, B domain"/>
    <property type="match status" value="1"/>
</dbReference>
<reference evidence="3 4" key="1">
    <citation type="submission" date="2019-03" db="EMBL/GenBank/DDBJ databases">
        <title>Draft genome sequences of novel Actinobacteria.</title>
        <authorList>
            <person name="Sahin N."/>
            <person name="Ay H."/>
            <person name="Saygin H."/>
        </authorList>
    </citation>
    <scope>NUCLEOTIDE SEQUENCE [LARGE SCALE GENOMIC DNA]</scope>
    <source>
        <strain evidence="3 4">H3C3</strain>
    </source>
</reference>